<dbReference type="EMBL" id="KL363201">
    <property type="protein sequence ID" value="KFD55245.1"/>
    <property type="molecule type" value="Genomic_DNA"/>
</dbReference>
<evidence type="ECO:0000256" key="14">
    <source>
        <dbReference type="SAM" id="Coils"/>
    </source>
</evidence>
<dbReference type="Pfam" id="PF01145">
    <property type="entry name" value="Band_7"/>
    <property type="match status" value="1"/>
</dbReference>
<feature type="transmembrane region" description="Helical" evidence="15">
    <location>
        <begin position="1233"/>
        <end position="1251"/>
    </location>
</feature>
<feature type="coiled-coil region" evidence="14">
    <location>
        <begin position="656"/>
        <end position="687"/>
    </location>
</feature>
<dbReference type="Gene3D" id="1.20.58.900">
    <property type="match status" value="1"/>
</dbReference>
<dbReference type="PANTHER" id="PTHR15351:SF3">
    <property type="entry name" value="ERLIN"/>
    <property type="match status" value="1"/>
</dbReference>
<dbReference type="PROSITE" id="PS50826">
    <property type="entry name" value="RUN"/>
    <property type="match status" value="1"/>
</dbReference>
<dbReference type="Proteomes" id="UP000030764">
    <property type="component" value="Unassembled WGS sequence"/>
</dbReference>
<dbReference type="InterPro" id="IPR001107">
    <property type="entry name" value="Band_7"/>
</dbReference>
<feature type="coiled-coil region" evidence="14">
    <location>
        <begin position="753"/>
        <end position="871"/>
    </location>
</feature>
<dbReference type="InterPro" id="IPR011011">
    <property type="entry name" value="Znf_FYVE_PHD"/>
</dbReference>
<evidence type="ECO:0000313" key="20">
    <source>
        <dbReference type="Proteomes" id="UP000030764"/>
    </source>
</evidence>
<dbReference type="SUPFAM" id="SSF140741">
    <property type="entry name" value="RUN domain-like"/>
    <property type="match status" value="1"/>
</dbReference>
<evidence type="ECO:0000256" key="2">
    <source>
        <dbReference type="ARBA" id="ARBA00004648"/>
    </source>
</evidence>
<dbReference type="InterPro" id="IPR004345">
    <property type="entry name" value="TB2_DP1_HVA22"/>
</dbReference>
<keyword evidence="20" id="KW-1185">Reference proteome</keyword>
<dbReference type="Pfam" id="PF02759">
    <property type="entry name" value="RUN"/>
    <property type="match status" value="1"/>
</dbReference>
<keyword evidence="6 13" id="KW-0863">Zinc-finger</keyword>
<dbReference type="InterPro" id="IPR033294">
    <property type="entry name" value="Erlin1/2"/>
</dbReference>
<dbReference type="InterPro" id="IPR004012">
    <property type="entry name" value="Run_dom"/>
</dbReference>
<dbReference type="PANTHER" id="PTHR15351">
    <property type="entry name" value="ERLIN (ER LIPID RAFT ASSOCIATED PROTEIN) HOMOLOG"/>
    <property type="match status" value="1"/>
</dbReference>
<keyword evidence="7" id="KW-0256">Endoplasmic reticulum</keyword>
<keyword evidence="5" id="KW-0479">Metal-binding</keyword>
<feature type="transmembrane region" description="Helical" evidence="15">
    <location>
        <begin position="1312"/>
        <end position="1329"/>
    </location>
</feature>
<dbReference type="CDD" id="cd17681">
    <property type="entry name" value="RUN_RUFY1_like"/>
    <property type="match status" value="1"/>
</dbReference>
<dbReference type="GO" id="GO:0008270">
    <property type="term" value="F:zinc ion binding"/>
    <property type="evidence" value="ECO:0007669"/>
    <property type="project" value="UniProtKB-KW"/>
</dbReference>
<feature type="transmembrane region" description="Helical" evidence="15">
    <location>
        <begin position="372"/>
        <end position="390"/>
    </location>
</feature>
<feature type="transmembrane region" description="Helical" evidence="15">
    <location>
        <begin position="991"/>
        <end position="1013"/>
    </location>
</feature>
<dbReference type="SUPFAM" id="SSF103473">
    <property type="entry name" value="MFS general substrate transporter"/>
    <property type="match status" value="1"/>
</dbReference>
<feature type="transmembrane region" description="Helical" evidence="15">
    <location>
        <begin position="1271"/>
        <end position="1291"/>
    </location>
</feature>
<evidence type="ECO:0008006" key="21">
    <source>
        <dbReference type="Google" id="ProtNLM"/>
    </source>
</evidence>
<protein>
    <recommendedName>
        <fullName evidence="21">FYVE-type domain-containing protein</fullName>
    </recommendedName>
</protein>
<dbReference type="InterPro" id="IPR037213">
    <property type="entry name" value="Run_dom_sf"/>
</dbReference>
<keyword evidence="9" id="KW-0735">Signal-anchor</keyword>
<keyword evidence="4 15" id="KW-0812">Transmembrane</keyword>
<feature type="domain" description="FYVE-type" evidence="16">
    <location>
        <begin position="904"/>
        <end position="962"/>
    </location>
</feature>
<proteinExistence type="inferred from homology"/>
<dbReference type="GO" id="GO:0022857">
    <property type="term" value="F:transmembrane transporter activity"/>
    <property type="evidence" value="ECO:0007669"/>
    <property type="project" value="InterPro"/>
</dbReference>
<dbReference type="SMART" id="SM00244">
    <property type="entry name" value="PHB"/>
    <property type="match status" value="1"/>
</dbReference>
<dbReference type="InterPro" id="IPR011701">
    <property type="entry name" value="MFS"/>
</dbReference>
<dbReference type="InterPro" id="IPR013083">
    <property type="entry name" value="Znf_RING/FYVE/PHD"/>
</dbReference>
<dbReference type="GO" id="GO:0005789">
    <property type="term" value="C:endoplasmic reticulum membrane"/>
    <property type="evidence" value="ECO:0007669"/>
    <property type="project" value="UniProtKB-SubCell"/>
</dbReference>
<dbReference type="InterPro" id="IPR020846">
    <property type="entry name" value="MFS_dom"/>
</dbReference>
<dbReference type="GO" id="GO:0032933">
    <property type="term" value="P:SREBP signaling pathway"/>
    <property type="evidence" value="ECO:0007669"/>
    <property type="project" value="TreeGrafter"/>
</dbReference>
<feature type="transmembrane region" description="Helical" evidence="15">
    <location>
        <begin position="1150"/>
        <end position="1172"/>
    </location>
</feature>
<dbReference type="Gene3D" id="1.20.1250.20">
    <property type="entry name" value="MFS general substrate transporter like domains"/>
    <property type="match status" value="2"/>
</dbReference>
<evidence type="ECO:0000256" key="5">
    <source>
        <dbReference type="ARBA" id="ARBA00022723"/>
    </source>
</evidence>
<evidence type="ECO:0000256" key="3">
    <source>
        <dbReference type="ARBA" id="ARBA00008164"/>
    </source>
</evidence>
<feature type="transmembrane region" description="Helical" evidence="15">
    <location>
        <begin position="1062"/>
        <end position="1079"/>
    </location>
</feature>
<feature type="domain" description="Major facilitator superfamily (MFS) profile" evidence="18">
    <location>
        <begin position="1026"/>
        <end position="1440"/>
    </location>
</feature>
<dbReference type="SMART" id="SM00064">
    <property type="entry name" value="FYVE"/>
    <property type="match status" value="1"/>
</dbReference>
<feature type="transmembrane region" description="Helical" evidence="15">
    <location>
        <begin position="302"/>
        <end position="329"/>
    </location>
</feature>
<feature type="non-terminal residue" evidence="19">
    <location>
        <position position="1"/>
    </location>
</feature>
<name>A0A085MDE9_9BILA</name>
<feature type="transmembrane region" description="Helical" evidence="15">
    <location>
        <begin position="1381"/>
        <end position="1403"/>
    </location>
</feature>
<feature type="transmembrane region" description="Helical" evidence="15">
    <location>
        <begin position="1335"/>
        <end position="1360"/>
    </location>
</feature>
<dbReference type="PROSITE" id="PS50850">
    <property type="entry name" value="MFS"/>
    <property type="match status" value="1"/>
</dbReference>
<dbReference type="InterPro" id="IPR036259">
    <property type="entry name" value="MFS_trans_sf"/>
</dbReference>
<dbReference type="InterPro" id="IPR017455">
    <property type="entry name" value="Znf_FYVE-rel"/>
</dbReference>
<feature type="domain" description="RUN" evidence="17">
    <location>
        <begin position="470"/>
        <end position="603"/>
    </location>
</feature>
<evidence type="ECO:0000256" key="4">
    <source>
        <dbReference type="ARBA" id="ARBA00022692"/>
    </source>
</evidence>
<comment type="subcellular location">
    <subcellularLocation>
        <location evidence="2">Endoplasmic reticulum membrane</location>
        <topology evidence="2">Single-pass type II membrane protein</topology>
    </subcellularLocation>
    <subcellularLocation>
        <location evidence="1">Membrane</location>
        <topology evidence="1">Multi-pass membrane protein</topology>
    </subcellularLocation>
</comment>
<dbReference type="Pfam" id="PF01363">
    <property type="entry name" value="FYVE"/>
    <property type="match status" value="1"/>
</dbReference>
<keyword evidence="11 15" id="KW-0472">Membrane</keyword>
<accession>A0A085MDE9</accession>
<dbReference type="PROSITE" id="PS50178">
    <property type="entry name" value="ZF_FYVE"/>
    <property type="match status" value="1"/>
</dbReference>
<feature type="transmembrane region" description="Helical" evidence="15">
    <location>
        <begin position="1091"/>
        <end position="1111"/>
    </location>
</feature>
<keyword evidence="8" id="KW-0862">Zinc</keyword>
<feature type="transmembrane region" description="Helical" evidence="15">
    <location>
        <begin position="349"/>
        <end position="365"/>
    </location>
</feature>
<evidence type="ECO:0000256" key="12">
    <source>
        <dbReference type="ARBA" id="ARBA00023180"/>
    </source>
</evidence>
<feature type="transmembrane region" description="Helical" evidence="15">
    <location>
        <begin position="1117"/>
        <end position="1138"/>
    </location>
</feature>
<reference evidence="19 20" key="1">
    <citation type="journal article" date="2014" name="Nat. Genet.">
        <title>Genome and transcriptome of the porcine whipworm Trichuris suis.</title>
        <authorList>
            <person name="Jex A.R."/>
            <person name="Nejsum P."/>
            <person name="Schwarz E.M."/>
            <person name="Hu L."/>
            <person name="Young N.D."/>
            <person name="Hall R.S."/>
            <person name="Korhonen P.K."/>
            <person name="Liao S."/>
            <person name="Thamsborg S."/>
            <person name="Xia J."/>
            <person name="Xu P."/>
            <person name="Wang S."/>
            <person name="Scheerlinck J.P."/>
            <person name="Hofmann A."/>
            <person name="Sternberg P.W."/>
            <person name="Wang J."/>
            <person name="Gasser R.B."/>
        </authorList>
    </citation>
    <scope>NUCLEOTIDE SEQUENCE [LARGE SCALE GENOMIC DNA]</scope>
    <source>
        <strain evidence="19">DCEP-RM93M</strain>
    </source>
</reference>
<dbReference type="Pfam" id="PF03134">
    <property type="entry name" value="TB2_DP1_HVA22"/>
    <property type="match status" value="1"/>
</dbReference>
<keyword evidence="12" id="KW-0325">Glycoprotein</keyword>
<evidence type="ECO:0000259" key="16">
    <source>
        <dbReference type="PROSITE" id="PS50178"/>
    </source>
</evidence>
<evidence type="ECO:0000256" key="7">
    <source>
        <dbReference type="ARBA" id="ARBA00022824"/>
    </source>
</evidence>
<evidence type="ECO:0000256" key="15">
    <source>
        <dbReference type="SAM" id="Phobius"/>
    </source>
</evidence>
<dbReference type="Gene3D" id="3.30.40.10">
    <property type="entry name" value="Zinc/RING finger domain, C3HC4 (zinc finger)"/>
    <property type="match status" value="1"/>
</dbReference>
<sequence length="1723" mass="194067">ELFLSTSILRLVNGTRAVSKAKNCRCFCLRIADHKSCFKLPSACTSKPGRVSRRTQRLFKLTTTPRLSLVWAPLRAVYLLVAYSSFSFFTNSCTFSFSANWFQFSFQGSIEEMLFATLLFFFNVRQSSGDKCGNQLVTLTSSNSSVPPLSIFIQPYTCPAPGVPQHWTSCCDPPSHNCCRVPGKEPSNLFEIDQTAGIFVAAGVIIVCVVIAVVLILCCCWERCPLYLICRTEAKPDYIATGDEVAYSAMPTENEEDLKLPGGRLIQSKLKPLLYDDASLLGKCFKKLEQTTSKTREECAMVLSSVLAIYLVIGFAAELLCNSICFAYPAYMSIIAIESKEKTDDTQWLTYWTVFALFSLIDFFSEKIVGVFPIYWLIKCIFFLWLYLPVYKGAEKLYANWVRPMANNLVVVLLDIQVENGQMSMSTLNFGACNFRDTRAIQRNNLFLLSRLAIRSLLEKAMSTEGRCIGAEDAQLINFFVTFEKAIRHGSRNSAVWKQEAQDIWQMLHRVAAGSKELQEAVSCIDQLPRVHSYVGRLRAWLRLSIIQKKLADYVLLLIESKSITDIYYEEWALLRHDSTAVPFAGSLLGLRALNCELFLKEDDLMEQPVDVDLSIMIKLPSLSAEQMNDALSDFDRTDPHVKSLMDQGSYLEERNSQLQAQKEALLRKLEALEVRLRDGKQELEKEVSFPTASSRSDELEVAMTLLEQDVHQKQDAICSLREQLDDIKRINMDLYRQLRLLEGVSREKDLSLSQIKTERAVNERQLNEQIEESKARIDQLEGELKSNRDSLHTFETELERSSALCRELQTLLRQEQSSKHEMQSILEALRKENEMLKERANVLSSAEQNNRELRAKCSAMVGQIAEYEKALEEVGVHLSQSKLKVEDLKEGMLPFVDARWTDDKDVTDCQSCQQKFSVSRRKHHCRHCGGIFCHQCSENTLPLPSNAKPVRVCDSCFSLLLERLTAKGGASPSSSDLAGNQRCSQHPLPYFLSLLVACRLCVMYNCFPLVLPMGANSLSPRQRVLFVAIFFGYMLYVWCRKTIIFLSPELIRTGGFDQDDIGFIISSFVGAYLVSRLFMGILSDYVDARILFWSGLVVSAICSLLVSMVGNVYLYAILWFISGLAQGCGWPACSKLLRSCFDHSHFGNLWSWLACSVNVTGALGPFAMQLLLKATGCWSRAMLTSGLLCLLFSVVLMVILFGAVAQNADDFFRKDSTAIRVSLYRTIMGDPYFRRLSLFYFVVFATRTFLENWAQLLLVDLKGVNTAEAVTFVGFFEAGGFVSCLSTGYLTDTVARLERYRNDASHCRFRLAIYYVFVVVLTLLLLSLSDSMLILESFLLGACLYGCVNVFGIIATEAAPPHVAGFSHTMVSFAGTGIEMSNAIAIGAAATIFLAVLVNLSLHRIDEGHVGVYYRGGALLKSVSHPGFHLMFPFLTTYRSVQVTMQTDEVKNVPCGTSGGVIIYFDRIEVVNILDVRAGIFCLPSRIVICMIDVATVVHDIVKNYTVDYDKTLIFDKVHHEVNQFCSVHTLQEVYIDLFDQIDESLKMALQAELNVIAAGLHVHAVRVTKPKIPETIRQNYEKMEAEKTKLLIAVQHQKVVEKEAETERKRAIIEAEKQAQVGKIQYEQRINEKETQKRISELEDQTYLAKIQSSADAEYYRMAKVAEANTLLLTPEYLELKRIEALTSNNKIYFGEKIPNIFLNAGSSLAQPTTATDQEGE</sequence>
<evidence type="ECO:0000256" key="8">
    <source>
        <dbReference type="ARBA" id="ARBA00022833"/>
    </source>
</evidence>
<evidence type="ECO:0000256" key="1">
    <source>
        <dbReference type="ARBA" id="ARBA00004141"/>
    </source>
</evidence>
<evidence type="ECO:0000256" key="6">
    <source>
        <dbReference type="ARBA" id="ARBA00022771"/>
    </source>
</evidence>
<evidence type="ECO:0000256" key="9">
    <source>
        <dbReference type="ARBA" id="ARBA00022968"/>
    </source>
</evidence>
<evidence type="ECO:0000256" key="10">
    <source>
        <dbReference type="ARBA" id="ARBA00022989"/>
    </source>
</evidence>
<feature type="transmembrane region" description="Helical" evidence="15">
    <location>
        <begin position="1184"/>
        <end position="1205"/>
    </location>
</feature>
<dbReference type="GO" id="GO:0031625">
    <property type="term" value="F:ubiquitin protein ligase binding"/>
    <property type="evidence" value="ECO:0007669"/>
    <property type="project" value="InterPro"/>
</dbReference>
<dbReference type="SUPFAM" id="SSF57903">
    <property type="entry name" value="FYVE/PHD zinc finger"/>
    <property type="match status" value="1"/>
</dbReference>
<gene>
    <name evidence="19" type="ORF">M513_03886</name>
</gene>
<dbReference type="Pfam" id="PF07690">
    <property type="entry name" value="MFS_1"/>
    <property type="match status" value="1"/>
</dbReference>
<organism evidence="19 20">
    <name type="scientific">Trichuris suis</name>
    <name type="common">pig whipworm</name>
    <dbReference type="NCBI Taxonomy" id="68888"/>
    <lineage>
        <taxon>Eukaryota</taxon>
        <taxon>Metazoa</taxon>
        <taxon>Ecdysozoa</taxon>
        <taxon>Nematoda</taxon>
        <taxon>Enoplea</taxon>
        <taxon>Dorylaimia</taxon>
        <taxon>Trichinellida</taxon>
        <taxon>Trichuridae</taxon>
        <taxon>Trichuris</taxon>
    </lineage>
</organism>
<evidence type="ECO:0000259" key="18">
    <source>
        <dbReference type="PROSITE" id="PS50850"/>
    </source>
</evidence>
<dbReference type="CDD" id="cd03406">
    <property type="entry name" value="SPFH_like_u3"/>
    <property type="match status" value="1"/>
</dbReference>
<evidence type="ECO:0000256" key="11">
    <source>
        <dbReference type="ARBA" id="ARBA00023136"/>
    </source>
</evidence>
<comment type="similarity">
    <text evidence="3">Belongs to the band 7/mec-2 family.</text>
</comment>
<keyword evidence="14" id="KW-0175">Coiled coil</keyword>
<dbReference type="SMART" id="SM00593">
    <property type="entry name" value="RUN"/>
    <property type="match status" value="1"/>
</dbReference>
<evidence type="ECO:0000259" key="17">
    <source>
        <dbReference type="PROSITE" id="PS50826"/>
    </source>
</evidence>
<keyword evidence="10 15" id="KW-1133">Transmembrane helix</keyword>
<dbReference type="InterPro" id="IPR000306">
    <property type="entry name" value="Znf_FYVE"/>
</dbReference>
<evidence type="ECO:0000256" key="13">
    <source>
        <dbReference type="PROSITE-ProRule" id="PRU00091"/>
    </source>
</evidence>
<feature type="transmembrane region" description="Helical" evidence="15">
    <location>
        <begin position="196"/>
        <end position="221"/>
    </location>
</feature>
<evidence type="ECO:0000313" key="19">
    <source>
        <dbReference type="EMBL" id="KFD55245.1"/>
    </source>
</evidence>
<dbReference type="GO" id="GO:0015485">
    <property type="term" value="F:cholesterol binding"/>
    <property type="evidence" value="ECO:0007669"/>
    <property type="project" value="TreeGrafter"/>
</dbReference>
<dbReference type="CDD" id="cd15721">
    <property type="entry name" value="FYVE_RUFY1_like"/>
    <property type="match status" value="1"/>
</dbReference>
<feature type="transmembrane region" description="Helical" evidence="15">
    <location>
        <begin position="1025"/>
        <end position="1047"/>
    </location>
</feature>